<dbReference type="InterPro" id="IPR008972">
    <property type="entry name" value="Cupredoxin"/>
</dbReference>
<evidence type="ECO:0000256" key="2">
    <source>
        <dbReference type="SAM" id="SignalP"/>
    </source>
</evidence>
<feature type="domain" description="Plastocyanin-like" evidence="3">
    <location>
        <begin position="37"/>
        <end position="86"/>
    </location>
</feature>
<dbReference type="InterPro" id="IPR045087">
    <property type="entry name" value="Cu-oxidase_fam"/>
</dbReference>
<evidence type="ECO:0000313" key="4">
    <source>
        <dbReference type="EMBL" id="KAJ4840708.1"/>
    </source>
</evidence>
<organism evidence="4 5">
    <name type="scientific">Turnera subulata</name>
    <dbReference type="NCBI Taxonomy" id="218843"/>
    <lineage>
        <taxon>Eukaryota</taxon>
        <taxon>Viridiplantae</taxon>
        <taxon>Streptophyta</taxon>
        <taxon>Embryophyta</taxon>
        <taxon>Tracheophyta</taxon>
        <taxon>Spermatophyta</taxon>
        <taxon>Magnoliopsida</taxon>
        <taxon>eudicotyledons</taxon>
        <taxon>Gunneridae</taxon>
        <taxon>Pentapetalae</taxon>
        <taxon>rosids</taxon>
        <taxon>fabids</taxon>
        <taxon>Malpighiales</taxon>
        <taxon>Passifloraceae</taxon>
        <taxon>Turnera</taxon>
    </lineage>
</organism>
<dbReference type="InterPro" id="IPR011707">
    <property type="entry name" value="Cu-oxidase-like_N"/>
</dbReference>
<dbReference type="Pfam" id="PF07732">
    <property type="entry name" value="Cu-oxidase_3"/>
    <property type="match status" value="1"/>
</dbReference>
<dbReference type="GO" id="GO:0005507">
    <property type="term" value="F:copper ion binding"/>
    <property type="evidence" value="ECO:0007669"/>
    <property type="project" value="InterPro"/>
</dbReference>
<feature type="signal peptide" evidence="2">
    <location>
        <begin position="1"/>
        <end position="27"/>
    </location>
</feature>
<dbReference type="PANTHER" id="PTHR11709">
    <property type="entry name" value="MULTI-COPPER OXIDASE"/>
    <property type="match status" value="1"/>
</dbReference>
<name>A0A9Q0FZD2_9ROSI</name>
<protein>
    <recommendedName>
        <fullName evidence="3">Plastocyanin-like domain-containing protein</fullName>
    </recommendedName>
</protein>
<gene>
    <name evidence="4" type="ORF">Tsubulata_018897</name>
</gene>
<dbReference type="SUPFAM" id="SSF49503">
    <property type="entry name" value="Cupredoxins"/>
    <property type="match status" value="1"/>
</dbReference>
<evidence type="ECO:0000313" key="5">
    <source>
        <dbReference type="Proteomes" id="UP001141552"/>
    </source>
</evidence>
<dbReference type="GO" id="GO:0016491">
    <property type="term" value="F:oxidoreductase activity"/>
    <property type="evidence" value="ECO:0007669"/>
    <property type="project" value="TreeGrafter"/>
</dbReference>
<dbReference type="EMBL" id="JAKUCV010002982">
    <property type="protein sequence ID" value="KAJ4840708.1"/>
    <property type="molecule type" value="Genomic_DNA"/>
</dbReference>
<comment type="similarity">
    <text evidence="1">Belongs to the multicopper oxidase family.</text>
</comment>
<reference evidence="4" key="1">
    <citation type="submission" date="2022-02" db="EMBL/GenBank/DDBJ databases">
        <authorList>
            <person name="Henning P.M."/>
            <person name="McCubbin A.G."/>
            <person name="Shore J.S."/>
        </authorList>
    </citation>
    <scope>NUCLEOTIDE SEQUENCE</scope>
    <source>
        <strain evidence="4">F60SS</strain>
        <tissue evidence="4">Leaves</tissue>
    </source>
</reference>
<dbReference type="AlphaFoldDB" id="A0A9Q0FZD2"/>
<proteinExistence type="inferred from homology"/>
<sequence length="86" mass="9964">MEQKKVGLIFLLGFMFLKELLLCMAQGQTHHYHFILQEKNFTRLCESKSILTVNGEFPGPTIQVRKGDTFYVNVQNQGTYGVTIHW</sequence>
<dbReference type="Gene3D" id="2.60.40.420">
    <property type="entry name" value="Cupredoxins - blue copper proteins"/>
    <property type="match status" value="1"/>
</dbReference>
<feature type="chain" id="PRO_5040389924" description="Plastocyanin-like domain-containing protein" evidence="2">
    <location>
        <begin position="28"/>
        <end position="86"/>
    </location>
</feature>
<dbReference type="PANTHER" id="PTHR11709:SF410">
    <property type="entry name" value="LACCASE"/>
    <property type="match status" value="1"/>
</dbReference>
<accession>A0A9Q0FZD2</accession>
<comment type="caution">
    <text evidence="4">The sequence shown here is derived from an EMBL/GenBank/DDBJ whole genome shotgun (WGS) entry which is preliminary data.</text>
</comment>
<evidence type="ECO:0000256" key="1">
    <source>
        <dbReference type="ARBA" id="ARBA00010609"/>
    </source>
</evidence>
<reference evidence="4" key="2">
    <citation type="journal article" date="2023" name="Plants (Basel)">
        <title>Annotation of the Turnera subulata (Passifloraceae) Draft Genome Reveals the S-Locus Evolved after the Divergence of Turneroideae from Passifloroideae in a Stepwise Manner.</title>
        <authorList>
            <person name="Henning P.M."/>
            <person name="Roalson E.H."/>
            <person name="Mir W."/>
            <person name="McCubbin A.G."/>
            <person name="Shore J.S."/>
        </authorList>
    </citation>
    <scope>NUCLEOTIDE SEQUENCE</scope>
    <source>
        <strain evidence="4">F60SS</strain>
    </source>
</reference>
<keyword evidence="2" id="KW-0732">Signal</keyword>
<evidence type="ECO:0000259" key="3">
    <source>
        <dbReference type="Pfam" id="PF07732"/>
    </source>
</evidence>
<dbReference type="OrthoDB" id="812467at2759"/>
<dbReference type="Proteomes" id="UP001141552">
    <property type="component" value="Unassembled WGS sequence"/>
</dbReference>
<keyword evidence="5" id="KW-1185">Reference proteome</keyword>